<organism evidence="1 2">
    <name type="scientific">Streptomyces yaizuensis</name>
    <dbReference type="NCBI Taxonomy" id="2989713"/>
    <lineage>
        <taxon>Bacteria</taxon>
        <taxon>Bacillati</taxon>
        <taxon>Actinomycetota</taxon>
        <taxon>Actinomycetes</taxon>
        <taxon>Kitasatosporales</taxon>
        <taxon>Streptomycetaceae</taxon>
        <taxon>Streptomyces</taxon>
    </lineage>
</organism>
<name>A0AA86IZ84_9ACTN</name>
<dbReference type="AlphaFoldDB" id="A0AA86IZ84"/>
<evidence type="ECO:0000313" key="2">
    <source>
        <dbReference type="Proteomes" id="UP001291653"/>
    </source>
</evidence>
<dbReference type="Proteomes" id="UP001291653">
    <property type="component" value="Plasmid pYSPA8-1"/>
</dbReference>
<dbReference type="EMBL" id="LC735414">
    <property type="protein sequence ID" value="BDT39546.1"/>
    <property type="molecule type" value="Genomic_DNA"/>
</dbReference>
<evidence type="ECO:0000313" key="1">
    <source>
        <dbReference type="EMBL" id="BDT39546.1"/>
    </source>
</evidence>
<gene>
    <name evidence="1" type="ORF">SYYSPA8_37140</name>
</gene>
<protein>
    <submittedName>
        <fullName evidence="1">Uncharacterized protein</fullName>
    </submittedName>
</protein>
<geneLocation type="plasmid" evidence="1 2">
    <name>pYSPA8-1</name>
</geneLocation>
<proteinExistence type="predicted"/>
<dbReference type="RefSeq" id="WP_323451905.1">
    <property type="nucleotide sequence ID" value="NZ_LC735414.1"/>
</dbReference>
<accession>A0AA86IZ84</accession>
<sequence length="136" mass="15396">MAEGDDSRTVRDIFRKAATTTYHSHLLETEDFLVLLASGDAATDIVAAISPGNVRLWISGIYWDEYDWGPGDTDELEQLEETISAVQRGDGIFYFRTRDNELEYTGGRIGSKSSDIPFRPELAVRRTFSPWSKRTE</sequence>
<keyword evidence="2" id="KW-1185">Reference proteome</keyword>
<keyword evidence="1" id="KW-0614">Plasmid</keyword>
<reference evidence="1 2" key="1">
    <citation type="submission" date="2022-10" db="EMBL/GenBank/DDBJ databases">
        <title>Draft genome sequence of Streptomyces sp. YSPA8.</title>
        <authorList>
            <person name="Moriuchi R."/>
            <person name="Dohra H."/>
            <person name="Yamamura H."/>
            <person name="Kodani S."/>
        </authorList>
    </citation>
    <scope>NUCLEOTIDE SEQUENCE [LARGE SCALE GENOMIC DNA]</scope>
    <source>
        <strain evidence="1 2">YSPA8</strain>
        <plasmid evidence="1 2">pYSPA8-1</plasmid>
    </source>
</reference>